<feature type="transmembrane region" description="Helical" evidence="9">
    <location>
        <begin position="56"/>
        <end position="79"/>
    </location>
</feature>
<evidence type="ECO:0000256" key="3">
    <source>
        <dbReference type="ARBA" id="ARBA00022448"/>
    </source>
</evidence>
<feature type="transmembrane region" description="Helical" evidence="9">
    <location>
        <begin position="383"/>
        <end position="405"/>
    </location>
</feature>
<feature type="transmembrane region" description="Helical" evidence="9">
    <location>
        <begin position="86"/>
        <end position="103"/>
    </location>
</feature>
<dbReference type="GO" id="GO:0015851">
    <property type="term" value="P:nucleobase transport"/>
    <property type="evidence" value="ECO:0007669"/>
    <property type="project" value="UniProtKB-ARBA"/>
</dbReference>
<feature type="transmembrane region" description="Helical" evidence="9">
    <location>
        <begin position="123"/>
        <end position="145"/>
    </location>
</feature>
<feature type="transmembrane region" description="Helical" evidence="9">
    <location>
        <begin position="426"/>
        <end position="449"/>
    </location>
</feature>
<dbReference type="PANTHER" id="PTHR31806:SF5">
    <property type="entry name" value="PURINE-CYTOSINE PERMEASE FCY21"/>
    <property type="match status" value="1"/>
</dbReference>
<feature type="transmembrane region" description="Helical" evidence="9">
    <location>
        <begin position="354"/>
        <end position="377"/>
    </location>
</feature>
<evidence type="ECO:0000256" key="5">
    <source>
        <dbReference type="ARBA" id="ARBA00022692"/>
    </source>
</evidence>
<comment type="subcellular location">
    <subcellularLocation>
        <location evidence="1">Membrane</location>
        <topology evidence="1">Multi-pass membrane protein</topology>
    </subcellularLocation>
</comment>
<name>A0A8H6TKV6_MYCCL</name>
<dbReference type="EMBL" id="JACAZE010000003">
    <property type="protein sequence ID" value="KAF7318949.1"/>
    <property type="molecule type" value="Genomic_DNA"/>
</dbReference>
<dbReference type="Gene3D" id="1.10.4160.10">
    <property type="entry name" value="Hydantoin permease"/>
    <property type="match status" value="1"/>
</dbReference>
<keyword evidence="6 9" id="KW-1133">Transmembrane helix</keyword>
<reference evidence="10" key="1">
    <citation type="submission" date="2020-05" db="EMBL/GenBank/DDBJ databases">
        <title>Mycena genomes resolve the evolution of fungal bioluminescence.</title>
        <authorList>
            <person name="Tsai I.J."/>
        </authorList>
    </citation>
    <scope>NUCLEOTIDE SEQUENCE</scope>
    <source>
        <strain evidence="10">110903Hualien_Pintung</strain>
    </source>
</reference>
<protein>
    <submittedName>
        <fullName evidence="10">NCS cytosine-purine permease</fullName>
    </submittedName>
</protein>
<feature type="transmembrane region" description="Helical" evidence="9">
    <location>
        <begin position="221"/>
        <end position="240"/>
    </location>
</feature>
<dbReference type="GO" id="GO:0005886">
    <property type="term" value="C:plasma membrane"/>
    <property type="evidence" value="ECO:0007669"/>
    <property type="project" value="TreeGrafter"/>
</dbReference>
<evidence type="ECO:0000313" key="10">
    <source>
        <dbReference type="EMBL" id="KAF7318949.1"/>
    </source>
</evidence>
<dbReference type="AlphaFoldDB" id="A0A8H6TKV6"/>
<gene>
    <name evidence="10" type="ORF">HMN09_00230700</name>
</gene>
<feature type="transmembrane region" description="Helical" evidence="9">
    <location>
        <begin position="318"/>
        <end position="342"/>
    </location>
</feature>
<evidence type="ECO:0000256" key="2">
    <source>
        <dbReference type="ARBA" id="ARBA00008974"/>
    </source>
</evidence>
<keyword evidence="4" id="KW-0597">Phosphoprotein</keyword>
<keyword evidence="11" id="KW-1185">Reference proteome</keyword>
<dbReference type="PANTHER" id="PTHR31806">
    <property type="entry name" value="PURINE-CYTOSINE PERMEASE FCY2-RELATED"/>
    <property type="match status" value="1"/>
</dbReference>
<feature type="transmembrane region" description="Helical" evidence="9">
    <location>
        <begin position="461"/>
        <end position="477"/>
    </location>
</feature>
<sequence length="488" mass="53031">MDERDEKYASGTAVEVEETIAPASFQRRLLRWGVEARGIRPVAVEERTDLQLTKIFFIWFSASFNLLPFSTGSLGPIAYGLSLRDSCLVILFFNMLCCLPPGYLSTWGPKLGLRQMVQARYSFGYFGVIGPVLLNLIGMVGFCILDCILGGQTLAAVADGNLSWDIGIVIIAVVSLLISFCGWKILHRYERFAWVPVFIIFLIAVGLGAKNFRNIPPVEPPAAQTILSFAAVIAGFVLTWSPLSSDFSCYMPPDAPSKRIFLYSYLGLLLPTVALQSFGALIGACLTSVPSWEAGYVSGDVGGILEAMLSPAKGFGKFLTVLLALSVMGNVAATFYSISLNLQILIPVLVVVPRYVFSILVTAIVIPLSIVGAHSFYTTLSNFLGLIGYWAAAFIAIVVEEHFIFRKGDMARYDLKDWNSPRRLPTGLAALLAGMCGIGIAIPSMAQVWYTGPIAETTGDIGFELAFATTAVVYPALRSLEIHIRGRL</sequence>
<evidence type="ECO:0000256" key="7">
    <source>
        <dbReference type="ARBA" id="ARBA00023136"/>
    </source>
</evidence>
<dbReference type="GO" id="GO:0022857">
    <property type="term" value="F:transmembrane transporter activity"/>
    <property type="evidence" value="ECO:0007669"/>
    <property type="project" value="InterPro"/>
</dbReference>
<accession>A0A8H6TKV6</accession>
<dbReference type="InterPro" id="IPR026030">
    <property type="entry name" value="Pur-cyt_permease_Fcy2/21/22"/>
</dbReference>
<dbReference type="InterPro" id="IPR001248">
    <property type="entry name" value="Pur-cyt_permease"/>
</dbReference>
<feature type="transmembrane region" description="Helical" evidence="9">
    <location>
        <begin position="260"/>
        <end position="282"/>
    </location>
</feature>
<dbReference type="OrthoDB" id="2116389at2759"/>
<feature type="transmembrane region" description="Helical" evidence="9">
    <location>
        <begin position="192"/>
        <end position="209"/>
    </location>
</feature>
<evidence type="ECO:0000256" key="9">
    <source>
        <dbReference type="SAM" id="Phobius"/>
    </source>
</evidence>
<evidence type="ECO:0000256" key="4">
    <source>
        <dbReference type="ARBA" id="ARBA00022553"/>
    </source>
</evidence>
<dbReference type="Proteomes" id="UP000613580">
    <property type="component" value="Unassembled WGS sequence"/>
</dbReference>
<comment type="similarity">
    <text evidence="2 8">Belongs to the purine-cytosine permease (2.A.39) family.</text>
</comment>
<keyword evidence="5 9" id="KW-0812">Transmembrane</keyword>
<evidence type="ECO:0000313" key="11">
    <source>
        <dbReference type="Proteomes" id="UP000613580"/>
    </source>
</evidence>
<comment type="caution">
    <text evidence="10">The sequence shown here is derived from an EMBL/GenBank/DDBJ whole genome shotgun (WGS) entry which is preliminary data.</text>
</comment>
<feature type="transmembrane region" description="Helical" evidence="9">
    <location>
        <begin position="166"/>
        <end position="186"/>
    </location>
</feature>
<evidence type="ECO:0000256" key="1">
    <source>
        <dbReference type="ARBA" id="ARBA00004141"/>
    </source>
</evidence>
<dbReference type="PIRSF" id="PIRSF002744">
    <property type="entry name" value="Pur-cyt_permease"/>
    <property type="match status" value="1"/>
</dbReference>
<proteinExistence type="inferred from homology"/>
<evidence type="ECO:0000256" key="8">
    <source>
        <dbReference type="PIRNR" id="PIRNR002744"/>
    </source>
</evidence>
<keyword evidence="3 8" id="KW-0813">Transport</keyword>
<evidence type="ECO:0000256" key="6">
    <source>
        <dbReference type="ARBA" id="ARBA00022989"/>
    </source>
</evidence>
<organism evidence="10 11">
    <name type="scientific">Mycena chlorophos</name>
    <name type="common">Agaric fungus</name>
    <name type="synonym">Agaricus chlorophos</name>
    <dbReference type="NCBI Taxonomy" id="658473"/>
    <lineage>
        <taxon>Eukaryota</taxon>
        <taxon>Fungi</taxon>
        <taxon>Dikarya</taxon>
        <taxon>Basidiomycota</taxon>
        <taxon>Agaricomycotina</taxon>
        <taxon>Agaricomycetes</taxon>
        <taxon>Agaricomycetidae</taxon>
        <taxon>Agaricales</taxon>
        <taxon>Marasmiineae</taxon>
        <taxon>Mycenaceae</taxon>
        <taxon>Mycena</taxon>
    </lineage>
</organism>
<dbReference type="Pfam" id="PF02133">
    <property type="entry name" value="Transp_cyt_pur"/>
    <property type="match status" value="1"/>
</dbReference>
<dbReference type="FunFam" id="1.10.4160.10:FF:000002">
    <property type="entry name" value="Purine-cytosine permease fcyB"/>
    <property type="match status" value="1"/>
</dbReference>
<keyword evidence="7 8" id="KW-0472">Membrane</keyword>